<evidence type="ECO:0000256" key="2">
    <source>
        <dbReference type="ARBA" id="ARBA00023012"/>
    </source>
</evidence>
<dbReference type="Gene3D" id="3.40.50.2300">
    <property type="match status" value="1"/>
</dbReference>
<evidence type="ECO:0000259" key="4">
    <source>
        <dbReference type="PROSITE" id="PS50110"/>
    </source>
</evidence>
<name>A0A1Z4KJ54_ANAVA</name>
<dbReference type="AlphaFoldDB" id="A0A1Z4KJ54"/>
<dbReference type="InterPro" id="IPR001789">
    <property type="entry name" value="Sig_transdc_resp-reg_receiver"/>
</dbReference>
<dbReference type="InterPro" id="IPR011006">
    <property type="entry name" value="CheY-like_superfamily"/>
</dbReference>
<dbReference type="EMBL" id="AP018216">
    <property type="protein sequence ID" value="BAY69016.1"/>
    <property type="molecule type" value="Genomic_DNA"/>
</dbReference>
<organism evidence="5 6">
    <name type="scientific">Trichormus variabilis NIES-23</name>
    <dbReference type="NCBI Taxonomy" id="1973479"/>
    <lineage>
        <taxon>Bacteria</taxon>
        <taxon>Bacillati</taxon>
        <taxon>Cyanobacteriota</taxon>
        <taxon>Cyanophyceae</taxon>
        <taxon>Nostocales</taxon>
        <taxon>Nostocaceae</taxon>
        <taxon>Trichormus</taxon>
    </lineage>
</organism>
<dbReference type="PROSITE" id="PS50110">
    <property type="entry name" value="RESPONSE_REGULATORY"/>
    <property type="match status" value="1"/>
</dbReference>
<dbReference type="SUPFAM" id="SSF52172">
    <property type="entry name" value="CheY-like"/>
    <property type="match status" value="1"/>
</dbReference>
<dbReference type="GO" id="GO:0000160">
    <property type="term" value="P:phosphorelay signal transduction system"/>
    <property type="evidence" value="ECO:0007669"/>
    <property type="project" value="UniProtKB-KW"/>
</dbReference>
<keyword evidence="2" id="KW-0902">Two-component regulatory system</keyword>
<proteinExistence type="predicted"/>
<protein>
    <submittedName>
        <fullName evidence="5">Two-component response regulator</fullName>
    </submittedName>
</protein>
<reference evidence="5 6" key="1">
    <citation type="submission" date="2017-06" db="EMBL/GenBank/DDBJ databases">
        <title>Genome sequencing of cyanobaciteial culture collection at National Institute for Environmental Studies (NIES).</title>
        <authorList>
            <person name="Hirose Y."/>
            <person name="Shimura Y."/>
            <person name="Fujisawa T."/>
            <person name="Nakamura Y."/>
            <person name="Kawachi M."/>
        </authorList>
    </citation>
    <scope>NUCLEOTIDE SEQUENCE [LARGE SCALE GENOMIC DNA]</scope>
    <source>
        <strain evidence="5 6">NIES-23</strain>
    </source>
</reference>
<evidence type="ECO:0000256" key="3">
    <source>
        <dbReference type="PROSITE-ProRule" id="PRU00169"/>
    </source>
</evidence>
<keyword evidence="1 3" id="KW-0597">Phosphoprotein</keyword>
<feature type="modified residue" description="4-aspartylphosphate" evidence="3">
    <location>
        <position position="59"/>
    </location>
</feature>
<evidence type="ECO:0000313" key="5">
    <source>
        <dbReference type="EMBL" id="BAY69016.1"/>
    </source>
</evidence>
<evidence type="ECO:0000313" key="6">
    <source>
        <dbReference type="Proteomes" id="UP000217507"/>
    </source>
</evidence>
<dbReference type="SMART" id="SM00448">
    <property type="entry name" value="REC"/>
    <property type="match status" value="1"/>
</dbReference>
<accession>A0A1Z4KJ54</accession>
<dbReference type="Proteomes" id="UP000217507">
    <property type="component" value="Chromosome"/>
</dbReference>
<gene>
    <name evidence="5" type="ORF">NIES23_18070</name>
</gene>
<dbReference type="CDD" id="cd00156">
    <property type="entry name" value="REC"/>
    <property type="match status" value="1"/>
</dbReference>
<dbReference type="PANTHER" id="PTHR44591:SF14">
    <property type="entry name" value="PROTEIN PILG"/>
    <property type="match status" value="1"/>
</dbReference>
<dbReference type="InterPro" id="IPR050595">
    <property type="entry name" value="Bact_response_regulator"/>
</dbReference>
<feature type="domain" description="Response regulatory" evidence="4">
    <location>
        <begin position="10"/>
        <end position="122"/>
    </location>
</feature>
<sequence length="127" mass="14374">MNTLNLGRGKVLIADDDEDSRMMLSFVLQEEGWEVYEACNGKEALEKVIEEKPDLLILDNRMPELSGVEVYQYLQAEGINIAVVLATAYGYLDELASSLGVEYFIHKPYEIPKLLKMVESAYAHSRN</sequence>
<dbReference type="PANTHER" id="PTHR44591">
    <property type="entry name" value="STRESS RESPONSE REGULATOR PROTEIN 1"/>
    <property type="match status" value="1"/>
</dbReference>
<evidence type="ECO:0000256" key="1">
    <source>
        <dbReference type="ARBA" id="ARBA00022553"/>
    </source>
</evidence>
<dbReference type="Pfam" id="PF00072">
    <property type="entry name" value="Response_reg"/>
    <property type="match status" value="1"/>
</dbReference>